<feature type="region of interest" description="Disordered" evidence="4">
    <location>
        <begin position="1294"/>
        <end position="1337"/>
    </location>
</feature>
<evidence type="ECO:0000256" key="3">
    <source>
        <dbReference type="ARBA" id="ARBA00023134"/>
    </source>
</evidence>
<feature type="domain" description="AIG1-type G" evidence="5">
    <location>
        <begin position="1814"/>
        <end position="2005"/>
    </location>
</feature>
<feature type="compositionally biased region" description="Basic and acidic residues" evidence="4">
    <location>
        <begin position="2541"/>
        <end position="2608"/>
    </location>
</feature>
<feature type="region of interest" description="Disordered" evidence="4">
    <location>
        <begin position="942"/>
        <end position="1079"/>
    </location>
</feature>
<evidence type="ECO:0000259" key="5">
    <source>
        <dbReference type="PROSITE" id="PS51720"/>
    </source>
</evidence>
<feature type="region of interest" description="Disordered" evidence="4">
    <location>
        <begin position="2640"/>
        <end position="2715"/>
    </location>
</feature>
<feature type="region of interest" description="Disordered" evidence="4">
    <location>
        <begin position="2535"/>
        <end position="2608"/>
    </location>
</feature>
<feature type="domain" description="AIG1-type G" evidence="5">
    <location>
        <begin position="459"/>
        <end position="649"/>
    </location>
</feature>
<feature type="compositionally biased region" description="Basic and acidic residues" evidence="4">
    <location>
        <begin position="1194"/>
        <end position="1205"/>
    </location>
</feature>
<feature type="region of interest" description="Disordered" evidence="4">
    <location>
        <begin position="1214"/>
        <end position="1260"/>
    </location>
</feature>
<dbReference type="CDD" id="cd01852">
    <property type="entry name" value="AIG1"/>
    <property type="match status" value="2"/>
</dbReference>
<feature type="compositionally biased region" description="Basic and acidic residues" evidence="4">
    <location>
        <begin position="2265"/>
        <end position="2329"/>
    </location>
</feature>
<reference evidence="7" key="1">
    <citation type="submission" date="2025-08" db="UniProtKB">
        <authorList>
            <consortium name="RefSeq"/>
        </authorList>
    </citation>
    <scope>IDENTIFICATION</scope>
    <source>
        <tissue evidence="7">Brain</tissue>
    </source>
</reference>
<feature type="domain" description="AIG1-type G" evidence="5">
    <location>
        <begin position="1422"/>
        <end position="1610"/>
    </location>
</feature>
<feature type="region of interest" description="Disordered" evidence="4">
    <location>
        <begin position="1"/>
        <end position="38"/>
    </location>
</feature>
<dbReference type="Pfam" id="PF04548">
    <property type="entry name" value="AIG1"/>
    <property type="match status" value="8"/>
</dbReference>
<name>A0AAJ7LPZ7_LATCA</name>
<feature type="domain" description="AIG1-type G" evidence="5">
    <location>
        <begin position="678"/>
        <end position="881"/>
    </location>
</feature>
<feature type="region of interest" description="Disordered" evidence="4">
    <location>
        <begin position="1186"/>
        <end position="1205"/>
    </location>
</feature>
<dbReference type="RefSeq" id="XP_018529163.1">
    <property type="nucleotide sequence ID" value="XM_018673647.2"/>
</dbReference>
<dbReference type="SUPFAM" id="SSF52540">
    <property type="entry name" value="P-loop containing nucleoside triphosphate hydrolases"/>
    <property type="match status" value="7"/>
</dbReference>
<dbReference type="GO" id="GO:0005525">
    <property type="term" value="F:GTP binding"/>
    <property type="evidence" value="ECO:0007669"/>
    <property type="project" value="UniProtKB-KW"/>
</dbReference>
<keyword evidence="2" id="KW-0547">Nucleotide-binding</keyword>
<feature type="compositionally biased region" description="Basic and acidic residues" evidence="4">
    <location>
        <begin position="2640"/>
        <end position="2672"/>
    </location>
</feature>
<dbReference type="Proteomes" id="UP000694890">
    <property type="component" value="Linkage group LG13"/>
</dbReference>
<keyword evidence="3" id="KW-0342">GTP-binding</keyword>
<dbReference type="Gene3D" id="3.40.50.300">
    <property type="entry name" value="P-loop containing nucleotide triphosphate hydrolases"/>
    <property type="match status" value="8"/>
</dbReference>
<evidence type="ECO:0000256" key="2">
    <source>
        <dbReference type="ARBA" id="ARBA00022741"/>
    </source>
</evidence>
<feature type="compositionally biased region" description="Basic and acidic residues" evidence="4">
    <location>
        <begin position="2679"/>
        <end position="2703"/>
    </location>
</feature>
<feature type="region of interest" description="Disordered" evidence="4">
    <location>
        <begin position="2265"/>
        <end position="2438"/>
    </location>
</feature>
<evidence type="ECO:0000313" key="6">
    <source>
        <dbReference type="Proteomes" id="UP000694890"/>
    </source>
</evidence>
<feature type="compositionally biased region" description="Basic and acidic residues" evidence="4">
    <location>
        <begin position="2337"/>
        <end position="2438"/>
    </location>
</feature>
<dbReference type="PROSITE" id="PS51720">
    <property type="entry name" value="G_AIG1"/>
    <property type="match status" value="5"/>
</dbReference>
<organism evidence="6 7">
    <name type="scientific">Lates calcarifer</name>
    <name type="common">Barramundi</name>
    <name type="synonym">Holocentrus calcarifer</name>
    <dbReference type="NCBI Taxonomy" id="8187"/>
    <lineage>
        <taxon>Eukaryota</taxon>
        <taxon>Metazoa</taxon>
        <taxon>Chordata</taxon>
        <taxon>Craniata</taxon>
        <taxon>Vertebrata</taxon>
        <taxon>Euteleostomi</taxon>
        <taxon>Actinopterygii</taxon>
        <taxon>Neopterygii</taxon>
        <taxon>Teleostei</taxon>
        <taxon>Neoteleostei</taxon>
        <taxon>Acanthomorphata</taxon>
        <taxon>Carangaria</taxon>
        <taxon>Carangaria incertae sedis</taxon>
        <taxon>Centropomidae</taxon>
        <taxon>Lates</taxon>
    </lineage>
</organism>
<gene>
    <name evidence="7" type="primary">LOC108881594</name>
</gene>
<evidence type="ECO:0000256" key="4">
    <source>
        <dbReference type="SAM" id="MobiDB-lite"/>
    </source>
</evidence>
<dbReference type="InterPro" id="IPR006703">
    <property type="entry name" value="G_AIG1"/>
</dbReference>
<dbReference type="KEGG" id="lcf:108881594"/>
<dbReference type="PANTHER" id="PTHR10903:SF188">
    <property type="entry name" value="GTPASE IMAP FAMILY MEMBER 2-LIKE-RELATED"/>
    <property type="match status" value="1"/>
</dbReference>
<dbReference type="InterPro" id="IPR027417">
    <property type="entry name" value="P-loop_NTPase"/>
</dbReference>
<feature type="domain" description="AIG1-type G" evidence="5">
    <location>
        <begin position="2041"/>
        <end position="2244"/>
    </location>
</feature>
<proteinExistence type="inferred from homology"/>
<sequence>MFSAEFNMASAASDDDHLNSKKRSSSPEHDRPNFTDDIQPRKCEESMEEPPDLCELRVVLLGNSWSQRSSVGNFILGETVFNTEEEADCCLRLGGQLKEKKIIFINTPDLLLPDISEHKLTEHVKHCVRLCDPGPHVFLLVLQPEDFTEDQKKRLCRVLQLFSDQSFDHSLVLISTPREKRTSLIEKYKHHPVFGDMIGKCRRWLLWQKLEGSDLLTIMEQIVKENNGDHVTCDVFEDTQSDISSGFGSLRQDEAARVNVDPSGAAGLKSLLDSAKKVGVNFPELRILLVGKSEDKKTKLCNIILGEQGFHFQNLLPIKQCVATCGEWRGKSLTVVKTSDRFSLSEQTVRREVKRWMNLCFPGPNVLLLLVKPSEFNRENEQRLKFILSLFGQDAFRYSMVVITDKKSGTHSTVNQLIRDCGGRYYNMFESDQSQLMQKIENIVHENKGTFLTFTEETKPSLNLVLCGRRGAVKTSAAKAILGQTELHSVSTSSECVKHQGEVCGRWVSLVELPALYGKPQEAVMKESFRCISLCDPEGVHAFILVLPVGPLTDEDKGELETIQNTFSSPVNDFTMILFTVESDPTAPAVVDFVKGKHIQELCQSCGGRSVVLNMKNKQQIPDLLDTVDKMRLSKEPSCYTTETFAHVQIGKITTLQAEVENRNRTITVGCDEEKQSPESLRIVLIGKTGSGKSSSGNTILGRKEFKAGLSQTSVTKCCQKEQSEVDGRPVVVVDTPGLFDDRLSHDQVNEEMVKCISLLAPGPHVFLLVLQIGRFTPEEKETLKLIKEVFGKNSEKFTIILLTGGDKLEHEELSIEEYIKEKCDDSFKKLISDCGGRYHVFNNYEKHNHTQVSELINKINTMVKKNGGSCFTNEMLQEAEAAIKKEMERILKEKEEEMKREREELERKHEEEMQAMKIRMEEQRAEIERERKLREKQLKEMEENISKEHEQRKTEQEIREKEDSMKRHQEDIQRQEWAQKIKDLEDKMRSESESKENIDRKLKERTEEMKKQQEAWEKERKEWWEKRKEDDEQRKQEEQMKIRNLQEKYDQEREKSENKRKEEDRIRREQEEKERKKLEEKYKMEMENMKKKYEEEARKQAEEFNEFKDKMEEDFAAQIDKHMKEVMDLKQEHEENMKEKQEEYKRLMDLSEHNEKSLKQSMDELQDKHKQETTDLILILLTQKKENRKKMRKEQETQRREVDDLKNELSMEYKRKKKKHLDKLKKKHKEEMKSLEQELQSKEDQRIRKTELSIKQDQEKNELKLKLLSEQHQHQKEELDKLQKQHEQKLNELKQKLVEKNERDEKEKMDELQRKHKEEMNELERVMTQNKDSDRQDLEELQKKHETEMRDLREKLLTPDEKQSCFISWISLFSAEFTMASAAPDDGDVRSSSPERDRPDFTVEAQPLKRSSSFQFLPPHFSELRVVLLGNSWSQRSSVGNFILGETEFNTEEEADCCQRVRGQVEEKEIVLINTPDLLLPDISEHKLTEHLETCVRLCDPGPHVFLLVLQPEDFTEEQKERLCRVLQLFTDQSFDHSLVLISTPREERSGSGEKHEPDQILKDMMRTCRYRNLKQENLERSELLTRLGQTVKENNGEHVSCDPAAGSTHDQENLKHEEGVSHLDSPEAVAGGLRVVMIGKSEDKKKTLYNLITGSKQIKIFKDKQCVSTCGQWRGKPLTVVKTPDILSLSVEAVREVMKSCVSLCRPGPNVLLLLVKPSDFTEENRKTLKFILSLFGQDAFRYSMVVITHEGIGMSDSVIGLLKDCGGRYYNMSDSDHRVLMQKIENIVHKNRGTFLTFTEETIRPKSEHIKPSLNLVLCGRRGAGKTSAAKAILGQTELHSVSTSSECVKHQGEVCGRWVSLVELPALYGKPQEAVMEESFRCISLCDPEGVHAFILVLPVGPLTDEDKGELETIQNTFSSPVNDFTMILFTVESDPTAPAVGNFLKENKNIQELCQSCGGRSVVLNIKDKRQITEMLDAVEKIRLYKEPSCYTTEMFAQAQIEKIIKQEKHIITLEAELENWKTKSTVSCDEEKQSPESLRIVLIGKTGSGKSSSGNTILGKEEFKSGLGQKSVTMFCQKAQSEVDGRPVAVVDTPGLFDTTFSHDQVNEEMVKCISLLAPGPHVFLLVLQIGRLTSEEKETLKLIKKVFGKNSEKFTIILLTGGDKLERVKLSVEEYIDNECDDSFKKLISDCGGRYHVFNNYDQHNHTQVSELINKINTMVKENGGSCYTNEMLQEAEAAIQKEVERILMEKEEEMKREREELERKHEEEIQEMKRRMEETEQDRKLTDKRLKEMKENITKECEKRKKEQEIREEEERKKRQQEQFQQQEWEQKIKDLEDKIRSESESKETTNRELKESKEEMRKRQDAWEKERKEWWEKRKQEDEKRQQEEQRLQEEYEQERIKSERRKEEDRIRREQEEKERKELEENHKMEMENMKKKYEEEARKQAEEFNEFFAAQIEKHMKEVMDLKQQHEENMKEKQDEYNMLMDLSEHSEKSLKQSMDELQDKHKQETTDLILILLTQKKENRKKIRKMQETQRREVDDLKNEHSDENKRKEKEQLDKLKKKHKEEMKSLEQELQSKEDQKMRKTELSIKQDQEKNELKLKLLNEQQHQKEELDKLQKQHEQKLNEFKQKLVEKNERDEKEKMDELQRKHEEEMNELKRFMTQAEGSDRQELEELQKKHETEMKELREKLLTPNQQQPCFIS</sequence>
<feature type="compositionally biased region" description="Basic and acidic residues" evidence="4">
    <location>
        <begin position="14"/>
        <end position="38"/>
    </location>
</feature>
<feature type="compositionally biased region" description="Basic and acidic residues" evidence="4">
    <location>
        <begin position="1230"/>
        <end position="1260"/>
    </location>
</feature>
<evidence type="ECO:0000313" key="7">
    <source>
        <dbReference type="RefSeq" id="XP_018529163.1"/>
    </source>
</evidence>
<dbReference type="PANTHER" id="PTHR10903">
    <property type="entry name" value="GTPASE, IMAP FAMILY MEMBER-RELATED"/>
    <property type="match status" value="1"/>
</dbReference>
<accession>A0AAJ7LPZ7</accession>
<dbReference type="FunFam" id="3.40.50.300:FF:000366">
    <property type="entry name" value="GTPase, IMAP family member 2"/>
    <property type="match status" value="2"/>
</dbReference>
<protein>
    <submittedName>
        <fullName evidence="7">Uncharacterized protein LOC108881594</fullName>
    </submittedName>
</protein>
<dbReference type="GeneID" id="108881594"/>
<feature type="compositionally biased region" description="Basic residues" evidence="4">
    <location>
        <begin position="1215"/>
        <end position="1229"/>
    </location>
</feature>
<comment type="similarity">
    <text evidence="1">Belongs to the TRAFAC class TrmE-Era-EngA-EngB-Septin-like GTPase superfamily. AIG1/Toc34/Toc159-like paraseptin GTPase family. IAN subfamily.</text>
</comment>
<feature type="compositionally biased region" description="Polar residues" evidence="4">
    <location>
        <begin position="2705"/>
        <end position="2715"/>
    </location>
</feature>
<dbReference type="InterPro" id="IPR045058">
    <property type="entry name" value="GIMA/IAN/Toc"/>
</dbReference>
<evidence type="ECO:0000256" key="1">
    <source>
        <dbReference type="ARBA" id="ARBA00008535"/>
    </source>
</evidence>